<evidence type="ECO:0000313" key="4">
    <source>
        <dbReference type="Proteomes" id="UP001165079"/>
    </source>
</evidence>
<feature type="domain" description="YlxR" evidence="2">
    <location>
        <begin position="1"/>
        <end position="53"/>
    </location>
</feature>
<dbReference type="InterPro" id="IPR035931">
    <property type="entry name" value="YlxR-like_sf"/>
</dbReference>
<accession>A0A9W6SHM7</accession>
<dbReference type="SUPFAM" id="SSF64376">
    <property type="entry name" value="YlxR-like"/>
    <property type="match status" value="1"/>
</dbReference>
<protein>
    <recommendedName>
        <fullName evidence="2">YlxR domain-containing protein</fullName>
    </recommendedName>
</protein>
<dbReference type="AlphaFoldDB" id="A0A9W6SHM7"/>
<name>A0A9W6SHM7_9ACTN</name>
<evidence type="ECO:0000313" key="3">
    <source>
        <dbReference type="EMBL" id="GLZ75624.1"/>
    </source>
</evidence>
<evidence type="ECO:0000259" key="2">
    <source>
        <dbReference type="Pfam" id="PF04296"/>
    </source>
</evidence>
<reference evidence="3" key="1">
    <citation type="submission" date="2023-03" db="EMBL/GenBank/DDBJ databases">
        <title>Actinorhabdospora filicis NBRC 111898.</title>
        <authorList>
            <person name="Ichikawa N."/>
            <person name="Sato H."/>
            <person name="Tonouchi N."/>
        </authorList>
    </citation>
    <scope>NUCLEOTIDE SEQUENCE</scope>
    <source>
        <strain evidence="3">NBRC 111898</strain>
    </source>
</reference>
<dbReference type="Proteomes" id="UP001165079">
    <property type="component" value="Unassembled WGS sequence"/>
</dbReference>
<dbReference type="InterPro" id="IPR007393">
    <property type="entry name" value="YlxR_dom"/>
</dbReference>
<dbReference type="EMBL" id="BSTX01000001">
    <property type="protein sequence ID" value="GLZ75624.1"/>
    <property type="molecule type" value="Genomic_DNA"/>
</dbReference>
<sequence length="89" mass="9486">MLRVTAVDAPTGQRLAVDPARRLPGRGAHVHPDPACLALAERRRAFVRALRLTGLVDTAPVAEFIERTRAATPATEDGRGSRTSSTTKG</sequence>
<dbReference type="Pfam" id="PF04296">
    <property type="entry name" value="YlxR"/>
    <property type="match status" value="1"/>
</dbReference>
<keyword evidence="4" id="KW-1185">Reference proteome</keyword>
<dbReference type="Gene3D" id="3.30.1230.10">
    <property type="entry name" value="YlxR-like"/>
    <property type="match status" value="1"/>
</dbReference>
<organism evidence="3 4">
    <name type="scientific">Actinorhabdospora filicis</name>
    <dbReference type="NCBI Taxonomy" id="1785913"/>
    <lineage>
        <taxon>Bacteria</taxon>
        <taxon>Bacillati</taxon>
        <taxon>Actinomycetota</taxon>
        <taxon>Actinomycetes</taxon>
        <taxon>Micromonosporales</taxon>
        <taxon>Micromonosporaceae</taxon>
        <taxon>Actinorhabdospora</taxon>
    </lineage>
</organism>
<comment type="caution">
    <text evidence="3">The sequence shown here is derived from an EMBL/GenBank/DDBJ whole genome shotgun (WGS) entry which is preliminary data.</text>
</comment>
<evidence type="ECO:0000256" key="1">
    <source>
        <dbReference type="SAM" id="MobiDB-lite"/>
    </source>
</evidence>
<feature type="region of interest" description="Disordered" evidence="1">
    <location>
        <begin position="67"/>
        <end position="89"/>
    </location>
</feature>
<gene>
    <name evidence="3" type="ORF">Afil01_04310</name>
</gene>
<proteinExistence type="predicted"/>